<evidence type="ECO:0000256" key="1">
    <source>
        <dbReference type="SAM" id="MobiDB-lite"/>
    </source>
</evidence>
<dbReference type="AlphaFoldDB" id="A0A919CKK8"/>
<evidence type="ECO:0000313" key="4">
    <source>
        <dbReference type="Proteomes" id="UP000654947"/>
    </source>
</evidence>
<keyword evidence="4" id="KW-1185">Reference proteome</keyword>
<dbReference type="SUPFAM" id="SSF47413">
    <property type="entry name" value="lambda repressor-like DNA-binding domains"/>
    <property type="match status" value="1"/>
</dbReference>
<feature type="region of interest" description="Disordered" evidence="1">
    <location>
        <begin position="1"/>
        <end position="26"/>
    </location>
</feature>
<comment type="caution">
    <text evidence="3">The sequence shown here is derived from an EMBL/GenBank/DDBJ whole genome shotgun (WGS) entry which is preliminary data.</text>
</comment>
<evidence type="ECO:0000259" key="2">
    <source>
        <dbReference type="PROSITE" id="PS50943"/>
    </source>
</evidence>
<protein>
    <recommendedName>
        <fullName evidence="2">HTH cro/C1-type domain-containing protein</fullName>
    </recommendedName>
</protein>
<dbReference type="EMBL" id="BMXL01000020">
    <property type="protein sequence ID" value="GHD31155.1"/>
    <property type="molecule type" value="Genomic_DNA"/>
</dbReference>
<evidence type="ECO:0000313" key="3">
    <source>
        <dbReference type="EMBL" id="GHD31155.1"/>
    </source>
</evidence>
<dbReference type="InterPro" id="IPR010982">
    <property type="entry name" value="Lambda_DNA-bd_dom_sf"/>
</dbReference>
<dbReference type="Proteomes" id="UP000654947">
    <property type="component" value="Unassembled WGS sequence"/>
</dbReference>
<dbReference type="PROSITE" id="PS50943">
    <property type="entry name" value="HTH_CROC1"/>
    <property type="match status" value="1"/>
</dbReference>
<dbReference type="GO" id="GO:0003677">
    <property type="term" value="F:DNA binding"/>
    <property type="evidence" value="ECO:0007669"/>
    <property type="project" value="InterPro"/>
</dbReference>
<organism evidence="3 4">
    <name type="scientific">Nocardiopsis kunsanensis</name>
    <dbReference type="NCBI Taxonomy" id="141693"/>
    <lineage>
        <taxon>Bacteria</taxon>
        <taxon>Bacillati</taxon>
        <taxon>Actinomycetota</taxon>
        <taxon>Actinomycetes</taxon>
        <taxon>Streptosporangiales</taxon>
        <taxon>Nocardiopsidaceae</taxon>
        <taxon>Nocardiopsis</taxon>
    </lineage>
</organism>
<reference evidence="3 4" key="1">
    <citation type="journal article" date="2014" name="Int. J. Syst. Evol. Microbiol.">
        <title>Complete genome sequence of Corynebacterium casei LMG S-19264T (=DSM 44701T), isolated from a smear-ripened cheese.</title>
        <authorList>
            <consortium name="US DOE Joint Genome Institute (JGI-PGF)"/>
            <person name="Walter F."/>
            <person name="Albersmeier A."/>
            <person name="Kalinowski J."/>
            <person name="Ruckert C."/>
        </authorList>
    </citation>
    <scope>NUCLEOTIDE SEQUENCE [LARGE SCALE GENOMIC DNA]</scope>
    <source>
        <strain evidence="3 4">KCTC 19473</strain>
    </source>
</reference>
<dbReference type="SMART" id="SM00530">
    <property type="entry name" value="HTH_XRE"/>
    <property type="match status" value="1"/>
</dbReference>
<dbReference type="RefSeq" id="WP_017574564.1">
    <property type="nucleotide sequence ID" value="NZ_BMXL01000020.1"/>
</dbReference>
<accession>A0A919CKK8</accession>
<dbReference type="Pfam" id="PF13560">
    <property type="entry name" value="HTH_31"/>
    <property type="match status" value="1"/>
</dbReference>
<name>A0A919CKK8_9ACTN</name>
<feature type="domain" description="HTH cro/C1-type" evidence="2">
    <location>
        <begin position="34"/>
        <end position="88"/>
    </location>
</feature>
<dbReference type="InterPro" id="IPR001387">
    <property type="entry name" value="Cro/C1-type_HTH"/>
</dbReference>
<sequence>MSESVLRDLDEARRGPRTEQPDDPLMRDLIGELLRRTRNDQGRTLREVAEDAQVSLPYLSELERGRKEASSELLAAIYRSLGLSLTDVLAELYRRSAPVRIARTGSYQVAPLPQTSAPIQQTRVLTLAA</sequence>
<gene>
    <name evidence="3" type="ORF">GCM10007147_33750</name>
</gene>
<dbReference type="CDD" id="cd00093">
    <property type="entry name" value="HTH_XRE"/>
    <property type="match status" value="1"/>
</dbReference>
<dbReference type="Gene3D" id="1.10.260.40">
    <property type="entry name" value="lambda repressor-like DNA-binding domains"/>
    <property type="match status" value="1"/>
</dbReference>
<proteinExistence type="predicted"/>